<evidence type="ECO:0000313" key="3">
    <source>
        <dbReference type="EMBL" id="GAF35503.1"/>
    </source>
</evidence>
<name>X0P9J7_9LACO</name>
<protein>
    <submittedName>
        <fullName evidence="4">Iron chelating abc transporter</fullName>
    </submittedName>
    <submittedName>
        <fullName evidence="3">Periplasmic binding protein</fullName>
    </submittedName>
</protein>
<dbReference type="Proteomes" id="UP000019488">
    <property type="component" value="Unassembled WGS sequence"/>
</dbReference>
<proteinExistence type="inferred from homology"/>
<comment type="similarity">
    <text evidence="1">Belongs to the bacterial solute-binding protein 8 family.</text>
</comment>
<dbReference type="Proteomes" id="UP000051966">
    <property type="component" value="Unassembled WGS sequence"/>
</dbReference>
<dbReference type="Gene3D" id="1.20.58.2180">
    <property type="match status" value="1"/>
</dbReference>
<dbReference type="STRING" id="1423743.FD41_GL000383"/>
<dbReference type="EMBL" id="AZFY01000096">
    <property type="protein sequence ID" value="KRM07426.1"/>
    <property type="molecule type" value="Genomic_DNA"/>
</dbReference>
<evidence type="ECO:0000313" key="5">
    <source>
        <dbReference type="Proteomes" id="UP000019488"/>
    </source>
</evidence>
<dbReference type="PROSITE" id="PS51257">
    <property type="entry name" value="PROKAR_LIPOPROTEIN"/>
    <property type="match status" value="1"/>
</dbReference>
<dbReference type="PATRIC" id="fig|1423743.5.peg.397"/>
<evidence type="ECO:0000313" key="4">
    <source>
        <dbReference type="EMBL" id="KRM07426.1"/>
    </source>
</evidence>
<gene>
    <name evidence="4" type="ORF">FD41_GL000383</name>
    <name evidence="3" type="ORF">JCM14108_391</name>
</gene>
<dbReference type="InterPro" id="IPR050902">
    <property type="entry name" value="ABC_Transporter_SBP"/>
</dbReference>
<evidence type="ECO:0000256" key="1">
    <source>
        <dbReference type="ARBA" id="ARBA00008814"/>
    </source>
</evidence>
<dbReference type="Pfam" id="PF01497">
    <property type="entry name" value="Peripla_BP_2"/>
    <property type="match status" value="1"/>
</dbReference>
<dbReference type="AlphaFoldDB" id="X0P9J7"/>
<comment type="caution">
    <text evidence="3">The sequence shown here is derived from an EMBL/GenBank/DDBJ whole genome shotgun (WGS) entry which is preliminary data.</text>
</comment>
<dbReference type="eggNOG" id="COG0614">
    <property type="taxonomic scope" value="Bacteria"/>
</dbReference>
<dbReference type="SUPFAM" id="SSF53807">
    <property type="entry name" value="Helical backbone' metal receptor"/>
    <property type="match status" value="1"/>
</dbReference>
<organism evidence="3 5">
    <name type="scientific">Lentilactobacillus farraginis DSM 18382 = JCM 14108</name>
    <dbReference type="NCBI Taxonomy" id="1423743"/>
    <lineage>
        <taxon>Bacteria</taxon>
        <taxon>Bacillati</taxon>
        <taxon>Bacillota</taxon>
        <taxon>Bacilli</taxon>
        <taxon>Lactobacillales</taxon>
        <taxon>Lactobacillaceae</taxon>
        <taxon>Lentilactobacillus</taxon>
    </lineage>
</organism>
<dbReference type="EMBL" id="BAKI01000002">
    <property type="protein sequence ID" value="GAF35503.1"/>
    <property type="molecule type" value="Genomic_DNA"/>
</dbReference>
<evidence type="ECO:0000259" key="2">
    <source>
        <dbReference type="PROSITE" id="PS50983"/>
    </source>
</evidence>
<dbReference type="PANTHER" id="PTHR30535:SF34">
    <property type="entry name" value="MOLYBDATE-BINDING PROTEIN MOLA"/>
    <property type="match status" value="1"/>
</dbReference>
<dbReference type="OrthoDB" id="66025at2"/>
<dbReference type="RefSeq" id="WP_035177786.1">
    <property type="nucleotide sequence ID" value="NZ_AZFY01000096.1"/>
</dbReference>
<dbReference type="CDD" id="cd01142">
    <property type="entry name" value="TroA_e"/>
    <property type="match status" value="1"/>
</dbReference>
<reference evidence="3" key="1">
    <citation type="journal article" date="2014" name="Genome Announc.">
        <title>Draft Genome Sequences of Two Lactobacillus Strains, L. farraginis JCM 14108T and L. composti JCM 14202T, Isolated from Compost of Distilled Shochu Residue.</title>
        <authorList>
            <person name="Yuki M."/>
            <person name="Oshima K."/>
            <person name="Suda W."/>
            <person name="Kitahara M."/>
            <person name="Kitamura K."/>
            <person name="Iida T."/>
            <person name="Hattori M."/>
            <person name="Ohkuma M."/>
        </authorList>
    </citation>
    <scope>NUCLEOTIDE SEQUENCE [LARGE SCALE GENOMIC DNA]</scope>
    <source>
        <strain evidence="3">JCM 14108</strain>
    </source>
</reference>
<accession>X0P9J7</accession>
<keyword evidence="6" id="KW-1185">Reference proteome</keyword>
<dbReference type="InterPro" id="IPR002491">
    <property type="entry name" value="ABC_transptr_periplasmic_BD"/>
</dbReference>
<dbReference type="PROSITE" id="PS50983">
    <property type="entry name" value="FE_B12_PBP"/>
    <property type="match status" value="1"/>
</dbReference>
<dbReference type="Gene3D" id="3.40.50.1980">
    <property type="entry name" value="Nitrogenase molybdenum iron protein domain"/>
    <property type="match status" value="2"/>
</dbReference>
<evidence type="ECO:0000313" key="6">
    <source>
        <dbReference type="Proteomes" id="UP000051966"/>
    </source>
</evidence>
<feature type="domain" description="Fe/B12 periplasmic-binding" evidence="2">
    <location>
        <begin position="53"/>
        <end position="311"/>
    </location>
</feature>
<dbReference type="PANTHER" id="PTHR30535">
    <property type="entry name" value="VITAMIN B12-BINDING PROTEIN"/>
    <property type="match status" value="1"/>
</dbReference>
<reference evidence="4 6" key="2">
    <citation type="journal article" date="2015" name="Genome Announc.">
        <title>Expanding the biotechnology potential of lactobacilli through comparative genomics of 213 strains and associated genera.</title>
        <authorList>
            <person name="Sun Z."/>
            <person name="Harris H.M."/>
            <person name="McCann A."/>
            <person name="Guo C."/>
            <person name="Argimon S."/>
            <person name="Zhang W."/>
            <person name="Yang X."/>
            <person name="Jeffery I.B."/>
            <person name="Cooney J.C."/>
            <person name="Kagawa T.F."/>
            <person name="Liu W."/>
            <person name="Song Y."/>
            <person name="Salvetti E."/>
            <person name="Wrobel A."/>
            <person name="Rasinkangas P."/>
            <person name="Parkhill J."/>
            <person name="Rea M.C."/>
            <person name="O'Sullivan O."/>
            <person name="Ritari J."/>
            <person name="Douillard F.P."/>
            <person name="Paul Ross R."/>
            <person name="Yang R."/>
            <person name="Briner A.E."/>
            <person name="Felis G.E."/>
            <person name="de Vos W.M."/>
            <person name="Barrangou R."/>
            <person name="Klaenhammer T.R."/>
            <person name="Caufield P.W."/>
            <person name="Cui Y."/>
            <person name="Zhang H."/>
            <person name="O'Toole P.W."/>
        </authorList>
    </citation>
    <scope>NUCLEOTIDE SEQUENCE [LARGE SCALE GENOMIC DNA]</scope>
    <source>
        <strain evidence="4 6">DSM 18382</strain>
    </source>
</reference>
<sequence>MKKMIIRIILLIGMVISVVGLSSCHSRSATTVPTRTVVDMTGKKVKIPQKVTRVADLWHANNQVVLLLGGQQKLVATTELIKAQPWFTKIDPEIKKAVSPFSGADIQSEALIKTKPDVVISADSGQLKIANNAKLPAVNAMYQDFSGLKRSIKLTATILGGEAPKIAKSYNKTLDHNLAVVKKQLTGQYQRPRILHIVNPTNLNQVDGRKTIVDQWIRAAGGTNALKQTGNMISVTTEQLIKADPTIIIVGNTSSANALKVLRRNPAFSQLTAVKRGRVYGNPQGTFPWDRYSAEEALQVLWAAKLFHPNRFKQLNLVTQTQAFYKRYYHYQLSIHDAKLILAGKNPGE</sequence>